<organism evidence="7 8">
    <name type="scientific">Myotis brandtii</name>
    <name type="common">Brandt's bat</name>
    <dbReference type="NCBI Taxonomy" id="109478"/>
    <lineage>
        <taxon>Eukaryota</taxon>
        <taxon>Metazoa</taxon>
        <taxon>Chordata</taxon>
        <taxon>Craniata</taxon>
        <taxon>Vertebrata</taxon>
        <taxon>Euteleostomi</taxon>
        <taxon>Mammalia</taxon>
        <taxon>Eutheria</taxon>
        <taxon>Laurasiatheria</taxon>
        <taxon>Chiroptera</taxon>
        <taxon>Yangochiroptera</taxon>
        <taxon>Vespertilionidae</taxon>
        <taxon>Myotis</taxon>
    </lineage>
</organism>
<proteinExistence type="inferred from homology"/>
<dbReference type="CDD" id="cd05157">
    <property type="entry name" value="ETNK_euk"/>
    <property type="match status" value="1"/>
</dbReference>
<evidence type="ECO:0000256" key="3">
    <source>
        <dbReference type="ARBA" id="ARBA00037883"/>
    </source>
</evidence>
<sequence length="425" mass="49130">MFSRPSSGRVSDHPFPHPGDPCGWRPLPPLPRPFSMQNEPFPPPWKEGVLARRPMQPARLLPQVFTDGITNKLIGCYVGNAMEDVVLVRIYGNKTELLVDRDEEVKSFRVLQAHGCAPQLYCTFNNGLCYEFIQGEALDPKHVCNPAIFRLIARQLAKIHAIHAHNGWIPKSNLWLKMRKYFSLIPTGFADEDLNKRFLSDIPSSQILQEEMNWMKRILSNLGSPVVLCHNDLLCKNIIYNEKQEIFSVLGRTTVFETRFQIRYAIVAAMWRRTPCFLNALTGGLSHHLFTCTEPGDVQFIDYEYSGYNYLAYDIGNHFNEFAGVSDVDYSLYPGRELQDQWLRSYLEAYKEYKGFGTEVTEKEVEKLFIQVNQFALASHFFWGLWALIQAKYSTIEFDFLGYAIVRFNQYFKMKPEVTALKMPE</sequence>
<evidence type="ECO:0000256" key="6">
    <source>
        <dbReference type="SAM" id="MobiDB-lite"/>
    </source>
</evidence>
<gene>
    <name evidence="7" type="ORF">D623_10010197</name>
</gene>
<dbReference type="InterPro" id="IPR011009">
    <property type="entry name" value="Kinase-like_dom_sf"/>
</dbReference>
<dbReference type="GO" id="GO:0006646">
    <property type="term" value="P:phosphatidylethanolamine biosynthetic process"/>
    <property type="evidence" value="ECO:0007669"/>
    <property type="project" value="TreeGrafter"/>
</dbReference>
<dbReference type="AlphaFoldDB" id="S7N172"/>
<evidence type="ECO:0000256" key="2">
    <source>
        <dbReference type="ARBA" id="ARBA00023264"/>
    </source>
</evidence>
<keyword evidence="7" id="KW-0808">Transferase</keyword>
<evidence type="ECO:0000256" key="5">
    <source>
        <dbReference type="ARBA" id="ARBA00038874"/>
    </source>
</evidence>
<accession>S7N172</accession>
<feature type="region of interest" description="Disordered" evidence="6">
    <location>
        <begin position="1"/>
        <end position="29"/>
    </location>
</feature>
<keyword evidence="2" id="KW-1208">Phospholipid metabolism</keyword>
<dbReference type="PANTHER" id="PTHR22603">
    <property type="entry name" value="CHOLINE/ETHANOALAMINE KINASE"/>
    <property type="match status" value="1"/>
</dbReference>
<dbReference type="Proteomes" id="UP000052978">
    <property type="component" value="Unassembled WGS sequence"/>
</dbReference>
<dbReference type="SUPFAM" id="SSF56112">
    <property type="entry name" value="Protein kinase-like (PK-like)"/>
    <property type="match status" value="1"/>
</dbReference>
<dbReference type="GO" id="GO:0005737">
    <property type="term" value="C:cytoplasm"/>
    <property type="evidence" value="ECO:0007669"/>
    <property type="project" value="TreeGrafter"/>
</dbReference>
<dbReference type="GO" id="GO:0004305">
    <property type="term" value="F:ethanolamine kinase activity"/>
    <property type="evidence" value="ECO:0007669"/>
    <property type="project" value="UniProtKB-EC"/>
</dbReference>
<dbReference type="Pfam" id="PF01633">
    <property type="entry name" value="Choline_kinase"/>
    <property type="match status" value="1"/>
</dbReference>
<dbReference type="PANTHER" id="PTHR22603:SF91">
    <property type="entry name" value="ETHANOLAMINE KINASE 1"/>
    <property type="match status" value="1"/>
</dbReference>
<evidence type="ECO:0000313" key="8">
    <source>
        <dbReference type="Proteomes" id="UP000052978"/>
    </source>
</evidence>
<reference evidence="7 8" key="1">
    <citation type="journal article" date="2013" name="Nat. Commun.">
        <title>Genome analysis reveals insights into physiology and longevity of the Brandt's bat Myotis brandtii.</title>
        <authorList>
            <person name="Seim I."/>
            <person name="Fang X."/>
            <person name="Xiong Z."/>
            <person name="Lobanov A.V."/>
            <person name="Huang Z."/>
            <person name="Ma S."/>
            <person name="Feng Y."/>
            <person name="Turanov A.A."/>
            <person name="Zhu Y."/>
            <person name="Lenz T.L."/>
            <person name="Gerashchenko M.V."/>
            <person name="Fan D."/>
            <person name="Hee Yim S."/>
            <person name="Yao X."/>
            <person name="Jordan D."/>
            <person name="Xiong Y."/>
            <person name="Ma Y."/>
            <person name="Lyapunov A.N."/>
            <person name="Chen G."/>
            <person name="Kulakova O.I."/>
            <person name="Sun Y."/>
            <person name="Lee S.G."/>
            <person name="Bronson R.T."/>
            <person name="Moskalev A.A."/>
            <person name="Sunyaev S.R."/>
            <person name="Zhang G."/>
            <person name="Krogh A."/>
            <person name="Wang J."/>
            <person name="Gladyshev V.N."/>
        </authorList>
    </citation>
    <scope>NUCLEOTIDE SEQUENCE [LARGE SCALE GENOMIC DNA]</scope>
</reference>
<evidence type="ECO:0000256" key="1">
    <source>
        <dbReference type="ARBA" id="ARBA00023209"/>
    </source>
</evidence>
<name>S7N172_MYOBR</name>
<evidence type="ECO:0000313" key="7">
    <source>
        <dbReference type="EMBL" id="EPQ09770.1"/>
    </source>
</evidence>
<dbReference type="Gene3D" id="3.90.1200.10">
    <property type="match status" value="1"/>
</dbReference>
<dbReference type="Gene3D" id="3.30.200.20">
    <property type="entry name" value="Phosphorylase Kinase, domain 1"/>
    <property type="match status" value="1"/>
</dbReference>
<keyword evidence="1" id="KW-0594">Phospholipid biosynthesis</keyword>
<comment type="similarity">
    <text evidence="4">Belongs to the choline/ethanolamine kinase family.</text>
</comment>
<keyword evidence="8" id="KW-1185">Reference proteome</keyword>
<dbReference type="EC" id="2.7.1.82" evidence="5"/>
<evidence type="ECO:0000256" key="4">
    <source>
        <dbReference type="ARBA" id="ARBA00038211"/>
    </source>
</evidence>
<protein>
    <recommendedName>
        <fullName evidence="5">ethanolamine kinase</fullName>
        <ecNumber evidence="5">2.7.1.82</ecNumber>
    </recommendedName>
</protein>
<keyword evidence="7" id="KW-0418">Kinase</keyword>
<comment type="pathway">
    <text evidence="3">Phospholipid metabolism; phosphatidylethanolamine biosynthesis; phosphatidylethanolamine from ethanolamine: step 1/3.</text>
</comment>
<keyword evidence="1" id="KW-0444">Lipid biosynthesis</keyword>
<keyword evidence="1" id="KW-0443">Lipid metabolism</keyword>
<dbReference type="EMBL" id="KE162842">
    <property type="protein sequence ID" value="EPQ09770.1"/>
    <property type="molecule type" value="Genomic_DNA"/>
</dbReference>